<evidence type="ECO:0000256" key="4">
    <source>
        <dbReference type="ARBA" id="ARBA00022989"/>
    </source>
</evidence>
<feature type="transmembrane region" description="Helical" evidence="6">
    <location>
        <begin position="265"/>
        <end position="290"/>
    </location>
</feature>
<dbReference type="CDD" id="cd17321">
    <property type="entry name" value="MFS_MMR_MDR_like"/>
    <property type="match status" value="1"/>
</dbReference>
<dbReference type="PRINTS" id="PR01036">
    <property type="entry name" value="TCRTETB"/>
</dbReference>
<dbReference type="SUPFAM" id="SSF103473">
    <property type="entry name" value="MFS general substrate transporter"/>
    <property type="match status" value="1"/>
</dbReference>
<dbReference type="AlphaFoldDB" id="A0A2N5DZQ2"/>
<feature type="transmembrane region" description="Helical" evidence="6">
    <location>
        <begin position="78"/>
        <end position="97"/>
    </location>
</feature>
<dbReference type="RefSeq" id="WP_101817591.1">
    <property type="nucleotide sequence ID" value="NZ_PJZF01000017.1"/>
</dbReference>
<evidence type="ECO:0000256" key="2">
    <source>
        <dbReference type="ARBA" id="ARBA00022448"/>
    </source>
</evidence>
<dbReference type="Pfam" id="PF07690">
    <property type="entry name" value="MFS_1"/>
    <property type="match status" value="1"/>
</dbReference>
<feature type="transmembrane region" description="Helical" evidence="6">
    <location>
        <begin position="397"/>
        <end position="418"/>
    </location>
</feature>
<evidence type="ECO:0000256" key="5">
    <source>
        <dbReference type="ARBA" id="ARBA00023136"/>
    </source>
</evidence>
<accession>A0A2N5DZQ2</accession>
<feature type="transmembrane region" description="Helical" evidence="6">
    <location>
        <begin position="356"/>
        <end position="376"/>
    </location>
</feature>
<feature type="transmembrane region" description="Helical" evidence="6">
    <location>
        <begin position="302"/>
        <end position="322"/>
    </location>
</feature>
<feature type="transmembrane region" description="Helical" evidence="6">
    <location>
        <begin position="329"/>
        <end position="350"/>
    </location>
</feature>
<keyword evidence="4 6" id="KW-1133">Transmembrane helix</keyword>
<dbReference type="InterPro" id="IPR036259">
    <property type="entry name" value="MFS_trans_sf"/>
</dbReference>
<dbReference type="Gene3D" id="1.20.1250.20">
    <property type="entry name" value="MFS general substrate transporter like domains"/>
    <property type="match status" value="1"/>
</dbReference>
<dbReference type="PANTHER" id="PTHR42718">
    <property type="entry name" value="MAJOR FACILITATOR SUPERFAMILY MULTIDRUG TRANSPORTER MFSC"/>
    <property type="match status" value="1"/>
</dbReference>
<name>A0A2N5DZQ2_9GAMM</name>
<dbReference type="Gene3D" id="1.20.1720.10">
    <property type="entry name" value="Multidrug resistance protein D"/>
    <property type="match status" value="1"/>
</dbReference>
<comment type="subcellular location">
    <subcellularLocation>
        <location evidence="1">Membrane</location>
        <topology evidence="1">Multi-pass membrane protein</topology>
    </subcellularLocation>
</comment>
<dbReference type="EMBL" id="PJZF01000017">
    <property type="protein sequence ID" value="PLR33323.1"/>
    <property type="molecule type" value="Genomic_DNA"/>
</dbReference>
<feature type="transmembrane region" description="Helical" evidence="6">
    <location>
        <begin position="225"/>
        <end position="245"/>
    </location>
</feature>
<reference evidence="8 9" key="1">
    <citation type="submission" date="2017-12" db="EMBL/GenBank/DDBJ databases">
        <title>Characterization of six clinical isolates of Enterochimera gen. nov., a novel genus of the Yersiniaciae family and the three species Enterochimera arupensis sp. nov., Enterochimera coloradensis sp. nov, and Enterochimera californica sp. nov.</title>
        <authorList>
            <person name="Rossi A."/>
            <person name="Fisher M."/>
        </authorList>
    </citation>
    <scope>NUCLEOTIDE SEQUENCE [LARGE SCALE GENOMIC DNA]</scope>
    <source>
        <strain evidence="9">2015-Iso6</strain>
    </source>
</reference>
<dbReference type="Proteomes" id="UP000234240">
    <property type="component" value="Unassembled WGS sequence"/>
</dbReference>
<comment type="caution">
    <text evidence="8">The sequence shown here is derived from an EMBL/GenBank/DDBJ whole genome shotgun (WGS) entry which is preliminary data.</text>
</comment>
<dbReference type="PROSITE" id="PS50850">
    <property type="entry name" value="MFS"/>
    <property type="match status" value="1"/>
</dbReference>
<feature type="transmembrane region" description="Helical" evidence="6">
    <location>
        <begin position="48"/>
        <end position="66"/>
    </location>
</feature>
<feature type="transmembrane region" description="Helical" evidence="6">
    <location>
        <begin position="103"/>
        <end position="124"/>
    </location>
</feature>
<evidence type="ECO:0000259" key="7">
    <source>
        <dbReference type="PROSITE" id="PS50850"/>
    </source>
</evidence>
<feature type="transmembrane region" description="Helical" evidence="6">
    <location>
        <begin position="472"/>
        <end position="493"/>
    </location>
</feature>
<dbReference type="InterPro" id="IPR011701">
    <property type="entry name" value="MFS"/>
</dbReference>
<feature type="domain" description="Major facilitator superfamily (MFS) profile" evidence="7">
    <location>
        <begin position="12"/>
        <end position="496"/>
    </location>
</feature>
<dbReference type="GO" id="GO:0016020">
    <property type="term" value="C:membrane"/>
    <property type="evidence" value="ECO:0007669"/>
    <property type="project" value="UniProtKB-SubCell"/>
</dbReference>
<dbReference type="OrthoDB" id="2412976at2"/>
<keyword evidence="9" id="KW-1185">Reference proteome</keyword>
<gene>
    <name evidence="8" type="ORF">CYR55_17210</name>
</gene>
<dbReference type="PANTHER" id="PTHR42718:SF9">
    <property type="entry name" value="MAJOR FACILITATOR SUPERFAMILY MULTIDRUG TRANSPORTER MFSC"/>
    <property type="match status" value="1"/>
</dbReference>
<evidence type="ECO:0000256" key="3">
    <source>
        <dbReference type="ARBA" id="ARBA00022692"/>
    </source>
</evidence>
<sequence length="501" mass="52291">MIGSRFSSPHIAAAPVFLAAMLLPLSFTGGVVTTPAIAHELGGSPASLAWLTNGFMLTFGSFLLAAGVAADLTGRKRVLIGGLALFTLSCLLIYPAGSTPMAGVLRAVQGMAAAMTLAGGSAALARLYDGRARAQAFSVLGTLFGTGLAFGPLVTGTITGQFGWRGVYLLLALLSGVALLTGALFLPDSAKQPRQKTDVAGIVLFSAGLILFTLGIMLIPDRGLFSPVVIGVFTAFMLFTAGFVIRCQRAEHPVFELSLLRHPRFAGVLLLPVATCYCYVVLLIILPLRFMGGEAFSETKSALFLLALTGPMLVLPSFAAFLTRWHTPGVISVIGLGVSTVGLLLLSQVMQSDNSAMLILAMFITGAGAALPWGLMDGLAVSAVPVEKAGMAAGLFNTVRVAGEGIALAVVMAFLAMVNQRGLMGAVTGYPPGAIKHAATWLGGGNVEQAARLLPAVSRQVLMATYNHAYSLLFYGLSMITLLSAWGVWKTLIQQKEQPKM</sequence>
<proteinExistence type="predicted"/>
<feature type="transmembrane region" description="Helical" evidence="6">
    <location>
        <begin position="136"/>
        <end position="155"/>
    </location>
</feature>
<dbReference type="GO" id="GO:0022857">
    <property type="term" value="F:transmembrane transporter activity"/>
    <property type="evidence" value="ECO:0007669"/>
    <property type="project" value="InterPro"/>
</dbReference>
<keyword evidence="3 6" id="KW-0812">Transmembrane</keyword>
<keyword evidence="2" id="KW-0813">Transport</keyword>
<evidence type="ECO:0000256" key="1">
    <source>
        <dbReference type="ARBA" id="ARBA00004141"/>
    </source>
</evidence>
<evidence type="ECO:0000256" key="6">
    <source>
        <dbReference type="SAM" id="Phobius"/>
    </source>
</evidence>
<evidence type="ECO:0000313" key="8">
    <source>
        <dbReference type="EMBL" id="PLR33323.1"/>
    </source>
</evidence>
<feature type="transmembrane region" description="Helical" evidence="6">
    <location>
        <begin position="167"/>
        <end position="187"/>
    </location>
</feature>
<protein>
    <submittedName>
        <fullName evidence="8">MFS transporter</fullName>
    </submittedName>
</protein>
<organism evidence="8 9">
    <name type="scientific">Chimaeribacter californicus</name>
    <dbReference type="NCBI Taxonomy" id="2060067"/>
    <lineage>
        <taxon>Bacteria</taxon>
        <taxon>Pseudomonadati</taxon>
        <taxon>Pseudomonadota</taxon>
        <taxon>Gammaproteobacteria</taxon>
        <taxon>Enterobacterales</taxon>
        <taxon>Yersiniaceae</taxon>
        <taxon>Chimaeribacter</taxon>
    </lineage>
</organism>
<feature type="transmembrane region" description="Helical" evidence="6">
    <location>
        <begin position="199"/>
        <end position="219"/>
    </location>
</feature>
<evidence type="ECO:0000313" key="9">
    <source>
        <dbReference type="Proteomes" id="UP000234240"/>
    </source>
</evidence>
<dbReference type="InterPro" id="IPR020846">
    <property type="entry name" value="MFS_dom"/>
</dbReference>
<keyword evidence="5 6" id="KW-0472">Membrane</keyword>